<evidence type="ECO:0000256" key="6">
    <source>
        <dbReference type="ARBA" id="ARBA00022932"/>
    </source>
</evidence>
<dbReference type="InterPro" id="IPR008921">
    <property type="entry name" value="DNA_pol3_clamp-load_cplx_C"/>
</dbReference>
<dbReference type="PANTHER" id="PTHR34388:SF1">
    <property type="entry name" value="DNA POLYMERASE III SUBUNIT DELTA"/>
    <property type="match status" value="1"/>
</dbReference>
<evidence type="ECO:0000256" key="1">
    <source>
        <dbReference type="ARBA" id="ARBA00012417"/>
    </source>
</evidence>
<dbReference type="GO" id="GO:0009360">
    <property type="term" value="C:DNA polymerase III complex"/>
    <property type="evidence" value="ECO:0007669"/>
    <property type="project" value="UniProtKB-UniRule"/>
</dbReference>
<gene>
    <name evidence="12" type="primary">holA</name>
    <name evidence="12" type="ORF">IT774_08950</name>
</gene>
<reference evidence="12 13" key="1">
    <citation type="submission" date="2020-11" db="EMBL/GenBank/DDBJ databases">
        <title>Complete genome sequence for Salinimonas sp. strain G2-b.</title>
        <authorList>
            <person name="Park S.-J."/>
        </authorList>
    </citation>
    <scope>NUCLEOTIDE SEQUENCE [LARGE SCALE GENOMIC DNA]</scope>
    <source>
        <strain evidence="12 13">G2-b</strain>
    </source>
</reference>
<keyword evidence="3 12" id="KW-0808">Transferase</keyword>
<name>A0A7S9HCF8_9ALTE</name>
<dbReference type="PANTHER" id="PTHR34388">
    <property type="entry name" value="DNA POLYMERASE III SUBUNIT DELTA"/>
    <property type="match status" value="1"/>
</dbReference>
<dbReference type="Gene3D" id="3.40.50.300">
    <property type="entry name" value="P-loop containing nucleotide triphosphate hydrolases"/>
    <property type="match status" value="1"/>
</dbReference>
<comment type="similarity">
    <text evidence="7">Belongs to the DNA polymerase HolA subunit family.</text>
</comment>
<keyword evidence="6" id="KW-0239">DNA-directed DNA polymerase</keyword>
<dbReference type="Proteomes" id="UP000595095">
    <property type="component" value="Chromosome"/>
</dbReference>
<dbReference type="Gene3D" id="1.20.272.10">
    <property type="match status" value="1"/>
</dbReference>
<dbReference type="SUPFAM" id="SSF48019">
    <property type="entry name" value="post-AAA+ oligomerization domain-like"/>
    <property type="match status" value="1"/>
</dbReference>
<proteinExistence type="inferred from homology"/>
<feature type="domain" description="DNA polymerase III subunit delta C-terminal" evidence="11">
    <location>
        <begin position="214"/>
        <end position="334"/>
    </location>
</feature>
<feature type="domain" description="DNA polymerase III delta N-terminal" evidence="10">
    <location>
        <begin position="20"/>
        <end position="130"/>
    </location>
</feature>
<dbReference type="SUPFAM" id="SSF52540">
    <property type="entry name" value="P-loop containing nucleoside triphosphate hydrolases"/>
    <property type="match status" value="1"/>
</dbReference>
<evidence type="ECO:0000256" key="8">
    <source>
        <dbReference type="ARBA" id="ARBA00049244"/>
    </source>
</evidence>
<dbReference type="AlphaFoldDB" id="A0A7S9HCF8"/>
<dbReference type="EMBL" id="CP064795">
    <property type="protein sequence ID" value="QPG04396.1"/>
    <property type="molecule type" value="Genomic_DNA"/>
</dbReference>
<dbReference type="GO" id="GO:0006261">
    <property type="term" value="P:DNA-templated DNA replication"/>
    <property type="evidence" value="ECO:0007669"/>
    <property type="project" value="TreeGrafter"/>
</dbReference>
<dbReference type="GO" id="GO:0003887">
    <property type="term" value="F:DNA-directed DNA polymerase activity"/>
    <property type="evidence" value="ECO:0007669"/>
    <property type="project" value="UniProtKB-UniRule"/>
</dbReference>
<dbReference type="GO" id="GO:0003677">
    <property type="term" value="F:DNA binding"/>
    <property type="evidence" value="ECO:0007669"/>
    <property type="project" value="InterPro"/>
</dbReference>
<dbReference type="RefSeq" id="WP_195809492.1">
    <property type="nucleotide sequence ID" value="NZ_CP064795.1"/>
</dbReference>
<keyword evidence="4 12" id="KW-0548">Nucleotidyltransferase</keyword>
<comment type="catalytic activity">
    <reaction evidence="8">
        <text>DNA(n) + a 2'-deoxyribonucleoside 5'-triphosphate = DNA(n+1) + diphosphate</text>
        <dbReference type="Rhea" id="RHEA:22508"/>
        <dbReference type="Rhea" id="RHEA-COMP:17339"/>
        <dbReference type="Rhea" id="RHEA-COMP:17340"/>
        <dbReference type="ChEBI" id="CHEBI:33019"/>
        <dbReference type="ChEBI" id="CHEBI:61560"/>
        <dbReference type="ChEBI" id="CHEBI:173112"/>
        <dbReference type="EC" id="2.7.7.7"/>
    </reaction>
</comment>
<dbReference type="InterPro" id="IPR010372">
    <property type="entry name" value="DNA_pol3_delta_N"/>
</dbReference>
<accession>A0A7S9HCF8</accession>
<dbReference type="Gene3D" id="1.10.8.60">
    <property type="match status" value="1"/>
</dbReference>
<dbReference type="InterPro" id="IPR005790">
    <property type="entry name" value="DNA_polIII_delta"/>
</dbReference>
<dbReference type="EC" id="2.7.7.7" evidence="1 9"/>
<evidence type="ECO:0000259" key="11">
    <source>
        <dbReference type="Pfam" id="PF14840"/>
    </source>
</evidence>
<sequence length="343" mass="39018">MQVYPNRFHEQLSQGLQSCYLLFGDEPQQKFSMMNAVREQARKQGFEERTVLVADKDFSWSQLLEATQAMSLFSSMILIELELPTGKPGTEGSKMLQSVAEGLSSDILLLVHGPKIGKDVQKAKWFKALDAIGVHSICYALEGRQLHSWIQQTLQQFNVKADAVTVALIADFCEGNMLAAHQEIEKLALVYAGQTVTREQVEQIIVDQSRFTVFQLIDVMLSGEQQRCVKMLYRLESEGIEPNIVIWALIREFQLLWKLKTLQEQNQPVSWQRFGIWRNRQGCYENALARLSKPVLAQIREQLKDADVAFKQNQVVRPYVKLCHLCMLFMGVPLTLPLGASVA</sequence>
<evidence type="ECO:0000256" key="9">
    <source>
        <dbReference type="NCBIfam" id="TIGR01128"/>
    </source>
</evidence>
<dbReference type="CDD" id="cd18138">
    <property type="entry name" value="HLD_clamp_pol_III_delta"/>
    <property type="match status" value="1"/>
</dbReference>
<evidence type="ECO:0000256" key="4">
    <source>
        <dbReference type="ARBA" id="ARBA00022695"/>
    </source>
</evidence>
<evidence type="ECO:0000256" key="2">
    <source>
        <dbReference type="ARBA" id="ARBA00017703"/>
    </source>
</evidence>
<keyword evidence="5" id="KW-0235">DNA replication</keyword>
<dbReference type="InterPro" id="IPR027417">
    <property type="entry name" value="P-loop_NTPase"/>
</dbReference>
<evidence type="ECO:0000256" key="5">
    <source>
        <dbReference type="ARBA" id="ARBA00022705"/>
    </source>
</evidence>
<evidence type="ECO:0000256" key="3">
    <source>
        <dbReference type="ARBA" id="ARBA00022679"/>
    </source>
</evidence>
<evidence type="ECO:0000259" key="10">
    <source>
        <dbReference type="Pfam" id="PF06144"/>
    </source>
</evidence>
<dbReference type="Pfam" id="PF14840">
    <property type="entry name" value="DNA_pol3_delt_C"/>
    <property type="match status" value="1"/>
</dbReference>
<keyword evidence="13" id="KW-1185">Reference proteome</keyword>
<evidence type="ECO:0000313" key="12">
    <source>
        <dbReference type="EMBL" id="QPG04396.1"/>
    </source>
</evidence>
<protein>
    <recommendedName>
        <fullName evidence="2 9">DNA polymerase III subunit delta</fullName>
        <ecNumber evidence="1 9">2.7.7.7</ecNumber>
    </recommendedName>
</protein>
<evidence type="ECO:0000313" key="13">
    <source>
        <dbReference type="Proteomes" id="UP000595095"/>
    </source>
</evidence>
<dbReference type="Pfam" id="PF06144">
    <property type="entry name" value="DNA_pol3_delta"/>
    <property type="match status" value="1"/>
</dbReference>
<dbReference type="NCBIfam" id="TIGR01128">
    <property type="entry name" value="holA"/>
    <property type="match status" value="1"/>
</dbReference>
<evidence type="ECO:0000256" key="7">
    <source>
        <dbReference type="ARBA" id="ARBA00034754"/>
    </source>
</evidence>
<organism evidence="12 13">
    <name type="scientific">Salinimonas marina</name>
    <dbReference type="NCBI Taxonomy" id="2785918"/>
    <lineage>
        <taxon>Bacteria</taxon>
        <taxon>Pseudomonadati</taxon>
        <taxon>Pseudomonadota</taxon>
        <taxon>Gammaproteobacteria</taxon>
        <taxon>Alteromonadales</taxon>
        <taxon>Alteromonadaceae</taxon>
        <taxon>Alteromonas/Salinimonas group</taxon>
        <taxon>Salinimonas</taxon>
    </lineage>
</organism>
<dbReference type="InterPro" id="IPR032780">
    <property type="entry name" value="DNA_pol3_delt_C"/>
</dbReference>
<dbReference type="KEGG" id="smaa:IT774_08950"/>